<dbReference type="Proteomes" id="UP000189761">
    <property type="component" value="Unassembled WGS sequence"/>
</dbReference>
<dbReference type="GO" id="GO:0016747">
    <property type="term" value="F:acyltransferase activity, transferring groups other than amino-acyl groups"/>
    <property type="evidence" value="ECO:0007669"/>
    <property type="project" value="InterPro"/>
</dbReference>
<sequence>MSVQLKAVTRDNWEEALALKVSDHQQVFVPSVAVSLAKVFIKPDGKNVEYLPFAIYDNETMVGFIMHAYEESTSNMYWINGFFIDHIHQNKGYGKQSMIEMIRWILQRFPQCQEIRLTVHKENELARRLYKDLGFFPLGQSVGDEEIMKLEISKSSLFGRKI</sequence>
<keyword evidence="2" id="KW-0808">Transferase</keyword>
<dbReference type="InterPro" id="IPR027455">
    <property type="entry name" value="Sper_AcTfrase_N"/>
</dbReference>
<accession>A0A8E2LFW0</accession>
<protein>
    <submittedName>
        <fullName evidence="2">GNAT family N-acetyltransferase</fullName>
    </submittedName>
</protein>
<dbReference type="PROSITE" id="PS51186">
    <property type="entry name" value="GNAT"/>
    <property type="match status" value="1"/>
</dbReference>
<dbReference type="AlphaFoldDB" id="A0A8E2LFW0"/>
<evidence type="ECO:0000313" key="2">
    <source>
        <dbReference type="EMBL" id="OOP69292.1"/>
    </source>
</evidence>
<evidence type="ECO:0000313" key="3">
    <source>
        <dbReference type="Proteomes" id="UP000189761"/>
    </source>
</evidence>
<dbReference type="InterPro" id="IPR000182">
    <property type="entry name" value="GNAT_dom"/>
</dbReference>
<dbReference type="EMBL" id="MTLA01000062">
    <property type="protein sequence ID" value="OOP69292.1"/>
    <property type="molecule type" value="Genomic_DNA"/>
</dbReference>
<comment type="caution">
    <text evidence="2">The sequence shown here is derived from an EMBL/GenBank/DDBJ whole genome shotgun (WGS) entry which is preliminary data.</text>
</comment>
<dbReference type="Gene3D" id="1.10.287.900">
    <property type="entry name" value="The crystal structure of the spermine/spermidine acetyltransferase from enterococcus faecali"/>
    <property type="match status" value="1"/>
</dbReference>
<keyword evidence="3" id="KW-1185">Reference proteome</keyword>
<dbReference type="Gene3D" id="3.40.630.30">
    <property type="match status" value="1"/>
</dbReference>
<gene>
    <name evidence="2" type="ORF">BWZ43_05975</name>
</gene>
<dbReference type="Pfam" id="PF00583">
    <property type="entry name" value="Acetyltransf_1"/>
    <property type="match status" value="1"/>
</dbReference>
<evidence type="ECO:0000259" key="1">
    <source>
        <dbReference type="PROSITE" id="PS51186"/>
    </source>
</evidence>
<proteinExistence type="predicted"/>
<dbReference type="CDD" id="cd04301">
    <property type="entry name" value="NAT_SF"/>
    <property type="match status" value="1"/>
</dbReference>
<organism evidence="2 3">
    <name type="scientific">Heyndrickxia oleronia</name>
    <dbReference type="NCBI Taxonomy" id="38875"/>
    <lineage>
        <taxon>Bacteria</taxon>
        <taxon>Bacillati</taxon>
        <taxon>Bacillota</taxon>
        <taxon>Bacilli</taxon>
        <taxon>Bacillales</taxon>
        <taxon>Bacillaceae</taxon>
        <taxon>Heyndrickxia</taxon>
    </lineage>
</organism>
<dbReference type="RefSeq" id="WP_078109710.1">
    <property type="nucleotide sequence ID" value="NZ_CP065424.1"/>
</dbReference>
<feature type="domain" description="N-acetyltransferase" evidence="1">
    <location>
        <begin position="7"/>
        <end position="153"/>
    </location>
</feature>
<reference evidence="2 3" key="1">
    <citation type="submission" date="2017-01" db="EMBL/GenBank/DDBJ databases">
        <title>Draft genome sequence of Bacillus oleronius.</title>
        <authorList>
            <person name="Allam M."/>
        </authorList>
    </citation>
    <scope>NUCLEOTIDE SEQUENCE [LARGE SCALE GENOMIC DNA]</scope>
    <source>
        <strain evidence="2 3">DSM 9356</strain>
    </source>
</reference>
<dbReference type="InterPro" id="IPR016181">
    <property type="entry name" value="Acyl_CoA_acyltransferase"/>
</dbReference>
<dbReference type="SUPFAM" id="SSF55729">
    <property type="entry name" value="Acyl-CoA N-acyltransferases (Nat)"/>
    <property type="match status" value="1"/>
</dbReference>
<name>A0A8E2LFW0_9BACI</name>